<organism evidence="1 2">
    <name type="scientific">Paraclostridium ghonii</name>
    <dbReference type="NCBI Taxonomy" id="29358"/>
    <lineage>
        <taxon>Bacteria</taxon>
        <taxon>Bacillati</taxon>
        <taxon>Bacillota</taxon>
        <taxon>Clostridia</taxon>
        <taxon>Peptostreptococcales</taxon>
        <taxon>Peptostreptococcaceae</taxon>
        <taxon>Paraclostridium</taxon>
    </lineage>
</organism>
<dbReference type="Proteomes" id="UP001232584">
    <property type="component" value="Unassembled WGS sequence"/>
</dbReference>
<dbReference type="RefSeq" id="WP_307508958.1">
    <property type="nucleotide sequence ID" value="NZ_BAAACE010000028.1"/>
</dbReference>
<name>A0ABU0N3A0_9FIRM</name>
<accession>A0ABU0N3A0</accession>
<reference evidence="1 2" key="1">
    <citation type="submission" date="2023-07" db="EMBL/GenBank/DDBJ databases">
        <title>Genomic Encyclopedia of Type Strains, Phase IV (KMG-IV): sequencing the most valuable type-strain genomes for metagenomic binning, comparative biology and taxonomic classification.</title>
        <authorList>
            <person name="Goeker M."/>
        </authorList>
    </citation>
    <scope>NUCLEOTIDE SEQUENCE [LARGE SCALE GENOMIC DNA]</scope>
    <source>
        <strain evidence="1 2">DSM 15049</strain>
    </source>
</reference>
<sequence>MYEYKFIEVSIKRGFKVKTGDNFEKCKNIIQQEAKSGWRLKQVITPVDENTGISPYSTSYCYQIVFEKEIK</sequence>
<dbReference type="Pfam" id="PF13783">
    <property type="entry name" value="DUF4177"/>
    <property type="match status" value="1"/>
</dbReference>
<comment type="caution">
    <text evidence="1">The sequence shown here is derived from an EMBL/GenBank/DDBJ whole genome shotgun (WGS) entry which is preliminary data.</text>
</comment>
<evidence type="ECO:0000313" key="2">
    <source>
        <dbReference type="Proteomes" id="UP001232584"/>
    </source>
</evidence>
<dbReference type="InterPro" id="IPR025234">
    <property type="entry name" value="YjzH-like"/>
</dbReference>
<keyword evidence="2" id="KW-1185">Reference proteome</keyword>
<protein>
    <recommendedName>
        <fullName evidence="3">DUF4177 domain-containing protein</fullName>
    </recommendedName>
</protein>
<gene>
    <name evidence="1" type="ORF">QOZ92_002778</name>
</gene>
<proteinExistence type="predicted"/>
<evidence type="ECO:0000313" key="1">
    <source>
        <dbReference type="EMBL" id="MDQ0557643.1"/>
    </source>
</evidence>
<evidence type="ECO:0008006" key="3">
    <source>
        <dbReference type="Google" id="ProtNLM"/>
    </source>
</evidence>
<dbReference type="EMBL" id="JAUSWG010000013">
    <property type="protein sequence ID" value="MDQ0557643.1"/>
    <property type="molecule type" value="Genomic_DNA"/>
</dbReference>